<gene>
    <name evidence="1" type="ORF">SAMN05444141_105381</name>
</gene>
<dbReference type="EMBL" id="FPBD01000005">
    <property type="protein sequence ID" value="SFT96463.1"/>
    <property type="molecule type" value="Genomic_DNA"/>
</dbReference>
<sequence>MKLPSFRFGGFFAFERTKTIKNANQRTKERKRDLECANGYLQASYVMRVFVNACAGLTH</sequence>
<organism evidence="1 2">
    <name type="scientific">Pseudovibrio denitrificans</name>
    <dbReference type="NCBI Taxonomy" id="258256"/>
    <lineage>
        <taxon>Bacteria</taxon>
        <taxon>Pseudomonadati</taxon>
        <taxon>Pseudomonadota</taxon>
        <taxon>Alphaproteobacteria</taxon>
        <taxon>Hyphomicrobiales</taxon>
        <taxon>Stappiaceae</taxon>
        <taxon>Pseudovibrio</taxon>
    </lineage>
</organism>
<evidence type="ECO:0000313" key="2">
    <source>
        <dbReference type="Proteomes" id="UP000183371"/>
    </source>
</evidence>
<protein>
    <submittedName>
        <fullName evidence="1">Uncharacterized protein</fullName>
    </submittedName>
</protein>
<keyword evidence="2" id="KW-1185">Reference proteome</keyword>
<evidence type="ECO:0000313" key="1">
    <source>
        <dbReference type="EMBL" id="SFT96463.1"/>
    </source>
</evidence>
<reference evidence="2" key="1">
    <citation type="submission" date="2016-10" db="EMBL/GenBank/DDBJ databases">
        <authorList>
            <person name="Varghese N."/>
            <person name="Submissions S."/>
        </authorList>
    </citation>
    <scope>NUCLEOTIDE SEQUENCE [LARGE SCALE GENOMIC DNA]</scope>
    <source>
        <strain evidence="2">DSM 17465</strain>
    </source>
</reference>
<dbReference type="AlphaFoldDB" id="A0A1I7CAN3"/>
<dbReference type="Proteomes" id="UP000183371">
    <property type="component" value="Unassembled WGS sequence"/>
</dbReference>
<name>A0A1I7CAN3_9HYPH</name>
<accession>A0A1I7CAN3</accession>
<proteinExistence type="predicted"/>